<dbReference type="Proteomes" id="UP000070544">
    <property type="component" value="Unassembled WGS sequence"/>
</dbReference>
<protein>
    <recommendedName>
        <fullName evidence="2">Enhancer of rudimentary homolog</fullName>
    </recommendedName>
</protein>
<reference evidence="3 4" key="1">
    <citation type="journal article" date="2015" name="Genome Biol. Evol.">
        <title>Phylogenomic analyses indicate that early fungi evolved digesting cell walls of algal ancestors of land plants.</title>
        <authorList>
            <person name="Chang Y."/>
            <person name="Wang S."/>
            <person name="Sekimoto S."/>
            <person name="Aerts A.L."/>
            <person name="Choi C."/>
            <person name="Clum A."/>
            <person name="LaButti K.M."/>
            <person name="Lindquist E.A."/>
            <person name="Yee Ngan C."/>
            <person name="Ohm R.A."/>
            <person name="Salamov A.A."/>
            <person name="Grigoriev I.V."/>
            <person name="Spatafora J.W."/>
            <person name="Berbee M.L."/>
        </authorList>
    </citation>
    <scope>NUCLEOTIDE SEQUENCE [LARGE SCALE GENOMIC DNA]</scope>
    <source>
        <strain evidence="3 4">JEL478</strain>
    </source>
</reference>
<dbReference type="InterPro" id="IPR000781">
    <property type="entry name" value="ERH"/>
</dbReference>
<dbReference type="OMA" id="ESRTWSD"/>
<dbReference type="STRING" id="1344416.A0A139AJY0"/>
<dbReference type="SUPFAM" id="SSF143875">
    <property type="entry name" value="ERH-like"/>
    <property type="match status" value="1"/>
</dbReference>
<comment type="similarity">
    <text evidence="1 2">Belongs to the E(R) family.</text>
</comment>
<keyword evidence="4" id="KW-1185">Reference proteome</keyword>
<dbReference type="PANTHER" id="PTHR12373">
    <property type="entry name" value="ENHANCER OF RUDIMENTARY ERH"/>
    <property type="match status" value="1"/>
</dbReference>
<proteinExistence type="inferred from homology"/>
<dbReference type="Pfam" id="PF01133">
    <property type="entry name" value="ER"/>
    <property type="match status" value="1"/>
</dbReference>
<sequence>MSQQNHTIVLLQKTQNRTSRTFMDYDTLELAIEEIIKMFETRLKELNPSVRNINYDINDLHHYIDTLGDISCLVFSPYQQAYVPHDREWIKSRILAHLRRVANQR</sequence>
<keyword evidence="2" id="KW-0131">Cell cycle</keyword>
<evidence type="ECO:0000313" key="3">
    <source>
        <dbReference type="EMBL" id="KXS17092.1"/>
    </source>
</evidence>
<dbReference type="Gene3D" id="3.30.2260.10">
    <property type="entry name" value="Enhancer of rudimentary"/>
    <property type="match status" value="1"/>
</dbReference>
<dbReference type="PANTHER" id="PTHR12373:SF0">
    <property type="entry name" value="ENHANCER OF RUDIMENTARY HOMOLOG"/>
    <property type="match status" value="1"/>
</dbReference>
<name>A0A139AJY0_GONPJ</name>
<organism evidence="3 4">
    <name type="scientific">Gonapodya prolifera (strain JEL478)</name>
    <name type="common">Monoblepharis prolifera</name>
    <dbReference type="NCBI Taxonomy" id="1344416"/>
    <lineage>
        <taxon>Eukaryota</taxon>
        <taxon>Fungi</taxon>
        <taxon>Fungi incertae sedis</taxon>
        <taxon>Chytridiomycota</taxon>
        <taxon>Chytridiomycota incertae sedis</taxon>
        <taxon>Monoblepharidomycetes</taxon>
        <taxon>Monoblepharidales</taxon>
        <taxon>Gonapodyaceae</taxon>
        <taxon>Gonapodya</taxon>
    </lineage>
</organism>
<dbReference type="EMBL" id="KQ965748">
    <property type="protein sequence ID" value="KXS17092.1"/>
    <property type="molecule type" value="Genomic_DNA"/>
</dbReference>
<accession>A0A139AJY0</accession>
<dbReference type="InterPro" id="IPR035912">
    <property type="entry name" value="EHR_sf"/>
</dbReference>
<evidence type="ECO:0000256" key="1">
    <source>
        <dbReference type="ARBA" id="ARBA00007491"/>
    </source>
</evidence>
<gene>
    <name evidence="3" type="ORF">M427DRAFT_54746</name>
</gene>
<dbReference type="AlphaFoldDB" id="A0A139AJY0"/>
<comment type="function">
    <text evidence="2">May have a role in the cell cycle.</text>
</comment>
<dbReference type="PIRSF" id="PIRSF016393">
    <property type="entry name" value="Enh_rudimentary"/>
    <property type="match status" value="1"/>
</dbReference>
<evidence type="ECO:0000313" key="4">
    <source>
        <dbReference type="Proteomes" id="UP000070544"/>
    </source>
</evidence>
<evidence type="ECO:0000256" key="2">
    <source>
        <dbReference type="PIRNR" id="PIRNR016393"/>
    </source>
</evidence>
<dbReference type="OrthoDB" id="7887808at2759"/>